<dbReference type="AlphaFoldDB" id="A0AA95NBU6"/>
<reference evidence="1" key="1">
    <citation type="submission" date="2023-01" db="EMBL/GenBank/DDBJ databases">
        <title>Whole genome sequence of Paucibacter sp. S2-9 isolated from pond sediment.</title>
        <authorList>
            <person name="Jung J.Y."/>
        </authorList>
    </citation>
    <scope>NUCLEOTIDE SEQUENCE</scope>
    <source>
        <strain evidence="1">S2-9</strain>
    </source>
</reference>
<accession>A0AA95NBU6</accession>
<sequence length="402" mass="45464">MLDHMLSPLMPNARELLERVQPWLFDDDCAADLALLQAVGVLGSMREAELALFFRGSLEPVEGTQGYGAELTVVYPASNGQGEVTSDSAVHATRRRLRRLVERKLLAVATVERTTSDHLAGRYYWLTRTGARYVLDAGYRVRGRQNIDNMSHVGSVQDKHRLLEQQYIVARRLVQPSLRVWGEYAIRSGLARQPVHADAGTKLATIQEQLRAMSGELFLTPEELRRAGVAGALAQRRHFTRRPDALLLDELPERSRYLESTGNHPESRPPREFGDIEWVEIEASKKDSVTQARSFNGIFYLGRMLDATLERGLVTKVSLVTRNHPHTNLRAKLLDAYERWRARADVEAMLQRHARFTPGFDPGRLSEQLWVAELTQDAEHRLTSIRMESVASIAVRERRGGG</sequence>
<keyword evidence="2" id="KW-1185">Reference proteome</keyword>
<dbReference type="RefSeq" id="WP_285233363.1">
    <property type="nucleotide sequence ID" value="NZ_CP116346.1"/>
</dbReference>
<proteinExistence type="predicted"/>
<gene>
    <name evidence="1" type="ORF">PFX98_01310</name>
</gene>
<dbReference type="Proteomes" id="UP001177769">
    <property type="component" value="Chromosome"/>
</dbReference>
<name>A0AA95NBU6_9BURK</name>
<protein>
    <submittedName>
        <fullName evidence="1">Uncharacterized protein</fullName>
    </submittedName>
</protein>
<evidence type="ECO:0000313" key="1">
    <source>
        <dbReference type="EMBL" id="WIT12270.1"/>
    </source>
</evidence>
<dbReference type="KEGG" id="pais:PFX98_01310"/>
<organism evidence="1 2">
    <name type="scientific">Paucibacter sediminis</name>
    <dbReference type="NCBI Taxonomy" id="3019553"/>
    <lineage>
        <taxon>Bacteria</taxon>
        <taxon>Pseudomonadati</taxon>
        <taxon>Pseudomonadota</taxon>
        <taxon>Betaproteobacteria</taxon>
        <taxon>Burkholderiales</taxon>
        <taxon>Sphaerotilaceae</taxon>
        <taxon>Roseateles</taxon>
    </lineage>
</organism>
<evidence type="ECO:0000313" key="2">
    <source>
        <dbReference type="Proteomes" id="UP001177769"/>
    </source>
</evidence>
<dbReference type="EMBL" id="CP116346">
    <property type="protein sequence ID" value="WIT12270.1"/>
    <property type="molecule type" value="Genomic_DNA"/>
</dbReference>